<evidence type="ECO:0000259" key="14">
    <source>
        <dbReference type="Pfam" id="PF07715"/>
    </source>
</evidence>
<sequence length="785" mass="84851">MTRSILIAACSVLALAVATPAMADEITPAVPAAMGGDGLETIVVTAQKRRENLQTTPISISVLTATALEQRHVTSLVDLGDGAIPSLKVAPFYSRNSALIVNIRGVGVLGDSNQPARDQGVGVYVDGVYMGRAQGLGTALYDIENVEVLKGPQGTLFGRNTEGGAVNITTRRPTGQFHLSTTVGYGNFGAYKGELHLDLPEYHGVALKIDAVAAHRDPMVLNPLNGAAGFNQYDKRGAHIEALWHAAPNFTADYAMDVSYDASTSLYLQLVAPGSLRQAAAGTIQTERARVANVGVAQQPSIGKTFGQRLTLDWQVAQNLTLKSITAYRDLTQSQFDNGSAASGMSNATGVFTGVAFARNSLAAFRQNQVSQEFQAIGEIPQLKFVGGAMWYQERVQDNAQAYNTNAFTDAAGSAYVVNNIDPATQRIDRASHVVTTSAGLYGQATFTPAYFHDQLHLTGGLRWTRDMKHGQLFIVNGATPVAFGVTGPRNLDAAWSRIDPMVNLAYDLTRDNHVYVKWSTGYRSGGANSRSLTYSAFNPESVSIFEIGTKNEFWNRRARLNLSVYAGAYKNIQVDFFGLYETFVGGVLTRSTRTTTETINAPGTGALRGAEAEFAINPVDGLTLGLSYAYTYVRIPSTVNPFPNSSGVYNTNPVPIYQAYTPRHSASGTIDYEAQMSGYKLRLHLDGNFDSGFYGNNYDPVYYAPGDARNVYQPKGDKAFVVNGRLAFADIGLGRSDARLTAALWVRNMFNEQHLFYKSLSATSGTSGFFNDPRTFGGEINIKF</sequence>
<evidence type="ECO:0000313" key="16">
    <source>
        <dbReference type="Proteomes" id="UP000753724"/>
    </source>
</evidence>
<keyword evidence="4" id="KW-0410">Iron transport</keyword>
<evidence type="ECO:0000256" key="2">
    <source>
        <dbReference type="ARBA" id="ARBA00022448"/>
    </source>
</evidence>
<reference evidence="16" key="1">
    <citation type="submission" date="2020-01" db="EMBL/GenBank/DDBJ databases">
        <title>Sphingomonas sp. strain CSW-10.</title>
        <authorList>
            <person name="Chen W.-M."/>
        </authorList>
    </citation>
    <scope>NUCLEOTIDE SEQUENCE [LARGE SCALE GENOMIC DNA]</scope>
    <source>
        <strain evidence="16">FSY-8</strain>
    </source>
</reference>
<comment type="similarity">
    <text evidence="11">Belongs to the TonB-dependent receptor family.</text>
</comment>
<dbReference type="Pfam" id="PF07715">
    <property type="entry name" value="Plug"/>
    <property type="match status" value="1"/>
</dbReference>
<dbReference type="PROSITE" id="PS52016">
    <property type="entry name" value="TONB_DEPENDENT_REC_3"/>
    <property type="match status" value="1"/>
</dbReference>
<dbReference type="Gene3D" id="2.40.170.20">
    <property type="entry name" value="TonB-dependent receptor, beta-barrel domain"/>
    <property type="match status" value="1"/>
</dbReference>
<evidence type="ECO:0000256" key="4">
    <source>
        <dbReference type="ARBA" id="ARBA00022496"/>
    </source>
</evidence>
<dbReference type="PANTHER" id="PTHR32552">
    <property type="entry name" value="FERRICHROME IRON RECEPTOR-RELATED"/>
    <property type="match status" value="1"/>
</dbReference>
<dbReference type="PANTHER" id="PTHR32552:SF81">
    <property type="entry name" value="TONB-DEPENDENT OUTER MEMBRANE RECEPTOR"/>
    <property type="match status" value="1"/>
</dbReference>
<keyword evidence="15" id="KW-0675">Receptor</keyword>
<feature type="signal peptide" evidence="13">
    <location>
        <begin position="1"/>
        <end position="23"/>
    </location>
</feature>
<evidence type="ECO:0000256" key="5">
    <source>
        <dbReference type="ARBA" id="ARBA00022692"/>
    </source>
</evidence>
<comment type="subcellular location">
    <subcellularLocation>
        <location evidence="1 11">Cell outer membrane</location>
        <topology evidence="1 11">Multi-pass membrane protein</topology>
    </subcellularLocation>
</comment>
<feature type="chain" id="PRO_5047229121" evidence="13">
    <location>
        <begin position="24"/>
        <end position="785"/>
    </location>
</feature>
<feature type="short sequence motif" description="TonB box" evidence="12">
    <location>
        <begin position="41"/>
        <end position="47"/>
    </location>
</feature>
<feature type="domain" description="TonB-dependent receptor plug" evidence="14">
    <location>
        <begin position="53"/>
        <end position="165"/>
    </location>
</feature>
<protein>
    <submittedName>
        <fullName evidence="15">TonB-dependent receptor plug domain-containing protein</fullName>
    </submittedName>
</protein>
<keyword evidence="5 11" id="KW-0812">Transmembrane</keyword>
<gene>
    <name evidence="15" type="ORF">GTZ99_00885</name>
</gene>
<keyword evidence="13" id="KW-0732">Signal</keyword>
<dbReference type="InterPro" id="IPR010916">
    <property type="entry name" value="TonB_box_CS"/>
</dbReference>
<keyword evidence="3 11" id="KW-1134">Transmembrane beta strand</keyword>
<evidence type="ECO:0000256" key="10">
    <source>
        <dbReference type="ARBA" id="ARBA00023237"/>
    </source>
</evidence>
<keyword evidence="10 11" id="KW-0998">Cell outer membrane</keyword>
<evidence type="ECO:0000256" key="8">
    <source>
        <dbReference type="ARBA" id="ARBA00023077"/>
    </source>
</evidence>
<dbReference type="Proteomes" id="UP000753724">
    <property type="component" value="Unassembled WGS sequence"/>
</dbReference>
<evidence type="ECO:0000256" key="11">
    <source>
        <dbReference type="PROSITE-ProRule" id="PRU01360"/>
    </source>
</evidence>
<comment type="caution">
    <text evidence="15">The sequence shown here is derived from an EMBL/GenBank/DDBJ whole genome shotgun (WGS) entry which is preliminary data.</text>
</comment>
<dbReference type="SUPFAM" id="SSF56935">
    <property type="entry name" value="Porins"/>
    <property type="match status" value="1"/>
</dbReference>
<dbReference type="EMBL" id="JAAAPO010000001">
    <property type="protein sequence ID" value="NBC35109.1"/>
    <property type="molecule type" value="Genomic_DNA"/>
</dbReference>
<name>A0ABW9X9B9_9SPHN</name>
<evidence type="ECO:0000256" key="12">
    <source>
        <dbReference type="PROSITE-ProRule" id="PRU10143"/>
    </source>
</evidence>
<dbReference type="PROSITE" id="PS00430">
    <property type="entry name" value="TONB_DEPENDENT_REC_1"/>
    <property type="match status" value="1"/>
</dbReference>
<evidence type="ECO:0000256" key="3">
    <source>
        <dbReference type="ARBA" id="ARBA00022452"/>
    </source>
</evidence>
<evidence type="ECO:0000256" key="9">
    <source>
        <dbReference type="ARBA" id="ARBA00023136"/>
    </source>
</evidence>
<evidence type="ECO:0000256" key="6">
    <source>
        <dbReference type="ARBA" id="ARBA00023004"/>
    </source>
</evidence>
<accession>A0ABW9X9B9</accession>
<proteinExistence type="inferred from homology"/>
<keyword evidence="8 12" id="KW-0798">TonB box</keyword>
<organism evidence="15 16">
    <name type="scientific">Novosphingobium ovatum</name>
    <dbReference type="NCBI Taxonomy" id="1908523"/>
    <lineage>
        <taxon>Bacteria</taxon>
        <taxon>Pseudomonadati</taxon>
        <taxon>Pseudomonadota</taxon>
        <taxon>Alphaproteobacteria</taxon>
        <taxon>Sphingomonadales</taxon>
        <taxon>Sphingomonadaceae</taxon>
        <taxon>Novosphingobium</taxon>
    </lineage>
</organism>
<keyword evidence="16" id="KW-1185">Reference proteome</keyword>
<dbReference type="InterPro" id="IPR012910">
    <property type="entry name" value="Plug_dom"/>
</dbReference>
<evidence type="ECO:0000256" key="7">
    <source>
        <dbReference type="ARBA" id="ARBA00023065"/>
    </source>
</evidence>
<evidence type="ECO:0000313" key="15">
    <source>
        <dbReference type="EMBL" id="NBC35109.1"/>
    </source>
</evidence>
<dbReference type="InterPro" id="IPR036942">
    <property type="entry name" value="Beta-barrel_TonB_sf"/>
</dbReference>
<dbReference type="RefSeq" id="WP_161716401.1">
    <property type="nucleotide sequence ID" value="NZ_JAAAPO010000001.1"/>
</dbReference>
<keyword evidence="2 11" id="KW-0813">Transport</keyword>
<dbReference type="InterPro" id="IPR039426">
    <property type="entry name" value="TonB-dep_rcpt-like"/>
</dbReference>
<keyword evidence="9 11" id="KW-0472">Membrane</keyword>
<keyword evidence="7" id="KW-0406">Ion transport</keyword>
<evidence type="ECO:0000256" key="1">
    <source>
        <dbReference type="ARBA" id="ARBA00004571"/>
    </source>
</evidence>
<keyword evidence="6" id="KW-0408">Iron</keyword>
<evidence type="ECO:0000256" key="13">
    <source>
        <dbReference type="SAM" id="SignalP"/>
    </source>
</evidence>